<dbReference type="EMBL" id="CP043930">
    <property type="protein sequence ID" value="QGQ21220.1"/>
    <property type="molecule type" value="Genomic_DNA"/>
</dbReference>
<keyword evidence="1" id="KW-1133">Transmembrane helix</keyword>
<dbReference type="AlphaFoldDB" id="A0A6I6A5U5"/>
<gene>
    <name evidence="2" type="ORF">F1728_00205</name>
</gene>
<sequence>MTSHNSPQSNQSIPASLGRICIVLLLTLIAGVLTGAWYPVALFLGAALGMFLAEHFGSTRTREFLFLLGTPLLSAWLLLLITIAQQRGGLSVSEFSLWSFLGLCTAIVPAALAVVALSILSAIFFKITGFRLLKFDWNR</sequence>
<proteinExistence type="predicted"/>
<evidence type="ECO:0000256" key="1">
    <source>
        <dbReference type="SAM" id="Phobius"/>
    </source>
</evidence>
<dbReference type="Proteomes" id="UP000427281">
    <property type="component" value="Chromosome"/>
</dbReference>
<feature type="transmembrane region" description="Helical" evidence="1">
    <location>
        <begin position="65"/>
        <end position="85"/>
    </location>
</feature>
<feature type="transmembrane region" description="Helical" evidence="1">
    <location>
        <begin position="97"/>
        <end position="125"/>
    </location>
</feature>
<evidence type="ECO:0000313" key="2">
    <source>
        <dbReference type="EMBL" id="QGQ21220.1"/>
    </source>
</evidence>
<keyword evidence="1" id="KW-0812">Transmembrane</keyword>
<dbReference type="RefSeq" id="WP_155362394.1">
    <property type="nucleotide sequence ID" value="NZ_CP043930.1"/>
</dbReference>
<organism evidence="2 3">
    <name type="scientific">Gimesia benthica</name>
    <dbReference type="NCBI Taxonomy" id="2608982"/>
    <lineage>
        <taxon>Bacteria</taxon>
        <taxon>Pseudomonadati</taxon>
        <taxon>Planctomycetota</taxon>
        <taxon>Planctomycetia</taxon>
        <taxon>Planctomycetales</taxon>
        <taxon>Planctomycetaceae</taxon>
        <taxon>Gimesia</taxon>
    </lineage>
</organism>
<evidence type="ECO:0000313" key="3">
    <source>
        <dbReference type="Proteomes" id="UP000427281"/>
    </source>
</evidence>
<protein>
    <submittedName>
        <fullName evidence="2">Uncharacterized protein</fullName>
    </submittedName>
</protein>
<keyword evidence="3" id="KW-1185">Reference proteome</keyword>
<reference evidence="2 3" key="1">
    <citation type="submission" date="2019-09" db="EMBL/GenBank/DDBJ databases">
        <title>Gimesia benthica sp. nov., a novel bacterium isolated from deep-sea water of the Northwest Indian Ocean.</title>
        <authorList>
            <person name="Dai X."/>
        </authorList>
    </citation>
    <scope>NUCLEOTIDE SEQUENCE [LARGE SCALE GENOMIC DNA]</scope>
    <source>
        <strain evidence="2 3">E7</strain>
    </source>
</reference>
<keyword evidence="1" id="KW-0472">Membrane</keyword>
<accession>A0A6I6A5U5</accession>
<feature type="transmembrane region" description="Helical" evidence="1">
    <location>
        <begin position="36"/>
        <end position="53"/>
    </location>
</feature>
<dbReference type="KEGG" id="gim:F1728_00205"/>
<name>A0A6I6A5U5_9PLAN</name>